<feature type="transmembrane region" description="Helical" evidence="1">
    <location>
        <begin position="87"/>
        <end position="117"/>
    </location>
</feature>
<accession>I5ATS2</accession>
<dbReference type="Proteomes" id="UP000005753">
    <property type="component" value="Chromosome"/>
</dbReference>
<dbReference type="Gene3D" id="1.20.120.1220">
    <property type="match status" value="1"/>
</dbReference>
<gene>
    <name evidence="2" type="ORF">EubceDRAFT1_1384</name>
</gene>
<reference evidence="2 3" key="1">
    <citation type="submission" date="2010-08" db="EMBL/GenBank/DDBJ databases">
        <authorList>
            <consortium name="US DOE Joint Genome Institute (JGI-PGF)"/>
            <person name="Lucas S."/>
            <person name="Copeland A."/>
            <person name="Lapidus A."/>
            <person name="Cheng J.-F."/>
            <person name="Bruce D."/>
            <person name="Goodwin L."/>
            <person name="Pitluck S."/>
            <person name="Land M.L."/>
            <person name="Hauser L."/>
            <person name="Chang Y.-J."/>
            <person name="Anderson I.J."/>
            <person name="Johnson E."/>
            <person name="Mulhopadhyay B."/>
            <person name="Kyrpides N."/>
            <person name="Woyke T.J."/>
        </authorList>
    </citation>
    <scope>NUCLEOTIDE SEQUENCE [LARGE SCALE GENOMIC DNA]</scope>
    <source>
        <strain evidence="2 3">6</strain>
    </source>
</reference>
<dbReference type="EMBL" id="CM001487">
    <property type="protein sequence ID" value="EIM57195.1"/>
    <property type="molecule type" value="Genomic_DNA"/>
</dbReference>
<keyword evidence="1" id="KW-1133">Transmembrane helix</keyword>
<keyword evidence="3" id="KW-1185">Reference proteome</keyword>
<keyword evidence="1" id="KW-0812">Transmembrane</keyword>
<name>I5ATS2_EUBC6</name>
<dbReference type="STRING" id="633697.EubceDRAFT1_1384"/>
<organism evidence="2 3">
    <name type="scientific">Eubacterium cellulosolvens (strain ATCC 43171 / JCM 9499 / 6)</name>
    <name type="common">Cillobacterium cellulosolvens</name>
    <dbReference type="NCBI Taxonomy" id="633697"/>
    <lineage>
        <taxon>Bacteria</taxon>
        <taxon>Bacillati</taxon>
        <taxon>Bacillota</taxon>
        <taxon>Clostridia</taxon>
        <taxon>Eubacteriales</taxon>
        <taxon>Eubacteriaceae</taxon>
        <taxon>Eubacterium</taxon>
    </lineage>
</organism>
<evidence type="ECO:0000313" key="2">
    <source>
        <dbReference type="EMBL" id="EIM57195.1"/>
    </source>
</evidence>
<feature type="transmembrane region" description="Helical" evidence="1">
    <location>
        <begin position="129"/>
        <end position="151"/>
    </location>
</feature>
<dbReference type="OrthoDB" id="2065643at2"/>
<sequence>MSMKGESWLVMVPSLLLLGINTRQDLKCREICLLTTMGMGVIGMLLQTVCWNKSISWCLEAALPGLFLLFTSVLSGQKVGMGDGLSVLVLGIWSGMGAAAIAMMAGLFYICIWNLIAVRREMADKGQEYPFLPFLTVGYLSWCAACLLLSVTHV</sequence>
<keyword evidence="1" id="KW-0472">Membrane</keyword>
<proteinExistence type="predicted"/>
<evidence type="ECO:0000256" key="1">
    <source>
        <dbReference type="SAM" id="Phobius"/>
    </source>
</evidence>
<reference evidence="2 3" key="2">
    <citation type="submission" date="2012-02" db="EMBL/GenBank/DDBJ databases">
        <title>Improved High-Quality Draft sequence of Eubacterium cellulosolvens 6.</title>
        <authorList>
            <consortium name="US DOE Joint Genome Institute"/>
            <person name="Lucas S."/>
            <person name="Han J."/>
            <person name="Lapidus A."/>
            <person name="Cheng J.-F."/>
            <person name="Goodwin L."/>
            <person name="Pitluck S."/>
            <person name="Peters L."/>
            <person name="Mikhailova N."/>
            <person name="Gu W."/>
            <person name="Detter J.C."/>
            <person name="Han C."/>
            <person name="Tapia R."/>
            <person name="Land M."/>
            <person name="Hauser L."/>
            <person name="Kyrpides N."/>
            <person name="Ivanova N."/>
            <person name="Pagani I."/>
            <person name="Johnson E."/>
            <person name="Mukhopadhyay B."/>
            <person name="Anderson I."/>
            <person name="Woyke T."/>
        </authorList>
    </citation>
    <scope>NUCLEOTIDE SEQUENCE [LARGE SCALE GENOMIC DNA]</scope>
    <source>
        <strain evidence="2 3">6</strain>
    </source>
</reference>
<evidence type="ECO:0000313" key="3">
    <source>
        <dbReference type="Proteomes" id="UP000005753"/>
    </source>
</evidence>
<dbReference type="AlphaFoldDB" id="I5ATS2"/>
<dbReference type="HOGENOM" id="CLU_057101_10_0_9"/>
<protein>
    <submittedName>
        <fullName evidence="2">Type IV leader peptidase</fullName>
    </submittedName>
</protein>
<feature type="transmembrane region" description="Helical" evidence="1">
    <location>
        <begin position="57"/>
        <end position="75"/>
    </location>
</feature>